<dbReference type="AlphaFoldDB" id="W4JSN4"/>
<dbReference type="Pfam" id="PF21671">
    <property type="entry name" value="CPL1-like"/>
    <property type="match status" value="1"/>
</dbReference>
<dbReference type="RefSeq" id="XP_009551443.1">
    <property type="nucleotide sequence ID" value="XM_009553148.1"/>
</dbReference>
<gene>
    <name evidence="3" type="ORF">HETIRDRAFT_446505</name>
</gene>
<dbReference type="InterPro" id="IPR038955">
    <property type="entry name" value="PriA/CPL1_fungi"/>
</dbReference>
<evidence type="ECO:0000313" key="3">
    <source>
        <dbReference type="EMBL" id="ETW76553.1"/>
    </source>
</evidence>
<dbReference type="STRING" id="747525.W4JSN4"/>
<dbReference type="eggNOG" id="ENOG502SS21">
    <property type="taxonomic scope" value="Eukaryota"/>
</dbReference>
<dbReference type="Proteomes" id="UP000030671">
    <property type="component" value="Unassembled WGS sequence"/>
</dbReference>
<reference evidence="3 4" key="1">
    <citation type="journal article" date="2012" name="New Phytol.">
        <title>Insight into trade-off between wood decay and parasitism from the genome of a fungal forest pathogen.</title>
        <authorList>
            <person name="Olson A."/>
            <person name="Aerts A."/>
            <person name="Asiegbu F."/>
            <person name="Belbahri L."/>
            <person name="Bouzid O."/>
            <person name="Broberg A."/>
            <person name="Canback B."/>
            <person name="Coutinho P.M."/>
            <person name="Cullen D."/>
            <person name="Dalman K."/>
            <person name="Deflorio G."/>
            <person name="van Diepen L.T."/>
            <person name="Dunand C."/>
            <person name="Duplessis S."/>
            <person name="Durling M."/>
            <person name="Gonthier P."/>
            <person name="Grimwood J."/>
            <person name="Fossdal C.G."/>
            <person name="Hansson D."/>
            <person name="Henrissat B."/>
            <person name="Hietala A."/>
            <person name="Himmelstrand K."/>
            <person name="Hoffmeister D."/>
            <person name="Hogberg N."/>
            <person name="James T.Y."/>
            <person name="Karlsson M."/>
            <person name="Kohler A."/>
            <person name="Kues U."/>
            <person name="Lee Y.H."/>
            <person name="Lin Y.C."/>
            <person name="Lind M."/>
            <person name="Lindquist E."/>
            <person name="Lombard V."/>
            <person name="Lucas S."/>
            <person name="Lunden K."/>
            <person name="Morin E."/>
            <person name="Murat C."/>
            <person name="Park J."/>
            <person name="Raffaello T."/>
            <person name="Rouze P."/>
            <person name="Salamov A."/>
            <person name="Schmutz J."/>
            <person name="Solheim H."/>
            <person name="Stahlberg J."/>
            <person name="Velez H."/>
            <person name="de Vries R.P."/>
            <person name="Wiebenga A."/>
            <person name="Woodward S."/>
            <person name="Yakovlev I."/>
            <person name="Garbelotto M."/>
            <person name="Martin F."/>
            <person name="Grigoriev I.V."/>
            <person name="Stenlid J."/>
        </authorList>
    </citation>
    <scope>NUCLEOTIDE SEQUENCE [LARGE SCALE GENOMIC DNA]</scope>
    <source>
        <strain evidence="3 4">TC 32-1</strain>
    </source>
</reference>
<dbReference type="PANTHER" id="PTHR35192">
    <property type="entry name" value="PROTEIN, PUTATIVE-RELATED"/>
    <property type="match status" value="1"/>
</dbReference>
<organism evidence="3 4">
    <name type="scientific">Heterobasidion irregulare (strain TC 32-1)</name>
    <dbReference type="NCBI Taxonomy" id="747525"/>
    <lineage>
        <taxon>Eukaryota</taxon>
        <taxon>Fungi</taxon>
        <taxon>Dikarya</taxon>
        <taxon>Basidiomycota</taxon>
        <taxon>Agaricomycotina</taxon>
        <taxon>Agaricomycetes</taxon>
        <taxon>Russulales</taxon>
        <taxon>Bondarzewiaceae</taxon>
        <taxon>Heterobasidion</taxon>
        <taxon>Heterobasidion annosum species complex</taxon>
    </lineage>
</organism>
<protein>
    <recommendedName>
        <fullName evidence="2">Protein CPL1-like domain-containing protein</fullName>
    </recommendedName>
</protein>
<dbReference type="HOGENOM" id="CLU_063728_0_0_1"/>
<feature type="signal peptide" evidence="1">
    <location>
        <begin position="1"/>
        <end position="23"/>
    </location>
</feature>
<dbReference type="InterPro" id="IPR048661">
    <property type="entry name" value="CPL1-like"/>
</dbReference>
<evidence type="ECO:0000256" key="1">
    <source>
        <dbReference type="SAM" id="SignalP"/>
    </source>
</evidence>
<sequence length="299" mass="31504">MMRLYRLLPAALLLLSRPGTAAAQLHRNDLRDLVDVCASLDVDLAIPLGSKPLVVGKLDLCLCISAIPEFLQTNLIAIAAVAIAGKPVVTGVLTGLINDAAGKSRCTYPEHSVPACTGKSCGFSCTDGFSPSPASHPTTCVCKAPNTVCNGVCGHFPSCASGKPHTKRSKKDRLWEGSGTCWDRGQGWMACGVFGGAARAWECVNTKKDLESCGGCMLPLTPYTPTGTDCTALPGVADVECISGSCVVQRCAKGYVPSWDGTECIHTPSSPQHHAVYAEWDEDDTPATRYGLEHVPLKA</sequence>
<name>W4JSN4_HETIT</name>
<dbReference type="InParanoid" id="W4JSN4"/>
<proteinExistence type="predicted"/>
<dbReference type="OrthoDB" id="439917at2759"/>
<dbReference type="EMBL" id="KI925464">
    <property type="protein sequence ID" value="ETW76553.1"/>
    <property type="molecule type" value="Genomic_DNA"/>
</dbReference>
<feature type="domain" description="Protein CPL1-like" evidence="2">
    <location>
        <begin position="201"/>
        <end position="265"/>
    </location>
</feature>
<dbReference type="GeneID" id="20675690"/>
<evidence type="ECO:0000259" key="2">
    <source>
        <dbReference type="Pfam" id="PF21671"/>
    </source>
</evidence>
<accession>W4JSN4</accession>
<dbReference type="KEGG" id="hir:HETIRDRAFT_446505"/>
<keyword evidence="1" id="KW-0732">Signal</keyword>
<dbReference type="PANTHER" id="PTHR35192:SF2">
    <property type="entry name" value="APPLE DOMAIN-CONTAINING PROTEIN"/>
    <property type="match status" value="1"/>
</dbReference>
<keyword evidence="4" id="KW-1185">Reference proteome</keyword>
<feature type="chain" id="PRO_5004844969" description="Protein CPL1-like domain-containing protein" evidence="1">
    <location>
        <begin position="24"/>
        <end position="299"/>
    </location>
</feature>
<evidence type="ECO:0000313" key="4">
    <source>
        <dbReference type="Proteomes" id="UP000030671"/>
    </source>
</evidence>